<dbReference type="AlphaFoldDB" id="A0AAD7GH61"/>
<feature type="compositionally biased region" description="Polar residues" evidence="1">
    <location>
        <begin position="1"/>
        <end position="29"/>
    </location>
</feature>
<sequence length="76" mass="8040">MPSRPTSTESTNAPDQSFAISTTSASRPTTHLAGPLQTPPKDPELIASGSAVLRYVLSTSLYAAKDKTDVGYTQAW</sequence>
<dbReference type="Proteomes" id="UP001221757">
    <property type="component" value="Unassembled WGS sequence"/>
</dbReference>
<name>A0AAD7GH61_MYCRO</name>
<dbReference type="EMBL" id="JARKIE010000063">
    <property type="protein sequence ID" value="KAJ7690698.1"/>
    <property type="molecule type" value="Genomic_DNA"/>
</dbReference>
<organism evidence="2 3">
    <name type="scientific">Mycena rosella</name>
    <name type="common">Pink bonnet</name>
    <name type="synonym">Agaricus rosellus</name>
    <dbReference type="NCBI Taxonomy" id="1033263"/>
    <lineage>
        <taxon>Eukaryota</taxon>
        <taxon>Fungi</taxon>
        <taxon>Dikarya</taxon>
        <taxon>Basidiomycota</taxon>
        <taxon>Agaricomycotina</taxon>
        <taxon>Agaricomycetes</taxon>
        <taxon>Agaricomycetidae</taxon>
        <taxon>Agaricales</taxon>
        <taxon>Marasmiineae</taxon>
        <taxon>Mycenaceae</taxon>
        <taxon>Mycena</taxon>
    </lineage>
</organism>
<reference evidence="2" key="1">
    <citation type="submission" date="2023-03" db="EMBL/GenBank/DDBJ databases">
        <title>Massive genome expansion in bonnet fungi (Mycena s.s.) driven by repeated elements and novel gene families across ecological guilds.</title>
        <authorList>
            <consortium name="Lawrence Berkeley National Laboratory"/>
            <person name="Harder C.B."/>
            <person name="Miyauchi S."/>
            <person name="Viragh M."/>
            <person name="Kuo A."/>
            <person name="Thoen E."/>
            <person name="Andreopoulos B."/>
            <person name="Lu D."/>
            <person name="Skrede I."/>
            <person name="Drula E."/>
            <person name="Henrissat B."/>
            <person name="Morin E."/>
            <person name="Kohler A."/>
            <person name="Barry K."/>
            <person name="LaButti K."/>
            <person name="Morin E."/>
            <person name="Salamov A."/>
            <person name="Lipzen A."/>
            <person name="Mereny Z."/>
            <person name="Hegedus B."/>
            <person name="Baldrian P."/>
            <person name="Stursova M."/>
            <person name="Weitz H."/>
            <person name="Taylor A."/>
            <person name="Grigoriev I.V."/>
            <person name="Nagy L.G."/>
            <person name="Martin F."/>
            <person name="Kauserud H."/>
        </authorList>
    </citation>
    <scope>NUCLEOTIDE SEQUENCE</scope>
    <source>
        <strain evidence="2">CBHHK067</strain>
    </source>
</reference>
<proteinExistence type="predicted"/>
<gene>
    <name evidence="2" type="ORF">B0H17DRAFT_1064512</name>
</gene>
<feature type="region of interest" description="Disordered" evidence="1">
    <location>
        <begin position="1"/>
        <end position="43"/>
    </location>
</feature>
<comment type="caution">
    <text evidence="2">The sequence shown here is derived from an EMBL/GenBank/DDBJ whole genome shotgun (WGS) entry which is preliminary data.</text>
</comment>
<evidence type="ECO:0000313" key="3">
    <source>
        <dbReference type="Proteomes" id="UP001221757"/>
    </source>
</evidence>
<evidence type="ECO:0000313" key="2">
    <source>
        <dbReference type="EMBL" id="KAJ7690698.1"/>
    </source>
</evidence>
<keyword evidence="3" id="KW-1185">Reference proteome</keyword>
<accession>A0AAD7GH61</accession>
<evidence type="ECO:0000256" key="1">
    <source>
        <dbReference type="SAM" id="MobiDB-lite"/>
    </source>
</evidence>
<protein>
    <submittedName>
        <fullName evidence="2">Uncharacterized protein</fullName>
    </submittedName>
</protein>